<dbReference type="InterPro" id="IPR046357">
    <property type="entry name" value="PPIase_dom_sf"/>
</dbReference>
<dbReference type="PANTHER" id="PTHR45779">
    <property type="entry name" value="PEPTIDYLPROLYL ISOMERASE"/>
    <property type="match status" value="1"/>
</dbReference>
<organism evidence="7 8">
    <name type="scientific">Dendrobium catenatum</name>
    <dbReference type="NCBI Taxonomy" id="906689"/>
    <lineage>
        <taxon>Eukaryota</taxon>
        <taxon>Viridiplantae</taxon>
        <taxon>Streptophyta</taxon>
        <taxon>Embryophyta</taxon>
        <taxon>Tracheophyta</taxon>
        <taxon>Spermatophyta</taxon>
        <taxon>Magnoliopsida</taxon>
        <taxon>Liliopsida</taxon>
        <taxon>Asparagales</taxon>
        <taxon>Orchidaceae</taxon>
        <taxon>Epidendroideae</taxon>
        <taxon>Malaxideae</taxon>
        <taxon>Dendrobiinae</taxon>
        <taxon>Dendrobium</taxon>
    </lineage>
</organism>
<reference evidence="7 8" key="1">
    <citation type="journal article" date="2016" name="Sci. Rep.">
        <title>The Dendrobium catenatum Lindl. genome sequence provides insights into polysaccharide synthase, floral development and adaptive evolution.</title>
        <authorList>
            <person name="Zhang G.Q."/>
            <person name="Xu Q."/>
            <person name="Bian C."/>
            <person name="Tsai W.C."/>
            <person name="Yeh C.M."/>
            <person name="Liu K.W."/>
            <person name="Yoshida K."/>
            <person name="Zhang L.S."/>
            <person name="Chang S.B."/>
            <person name="Chen F."/>
            <person name="Shi Y."/>
            <person name="Su Y.Y."/>
            <person name="Zhang Y.Q."/>
            <person name="Chen L.J."/>
            <person name="Yin Y."/>
            <person name="Lin M."/>
            <person name="Huang H."/>
            <person name="Deng H."/>
            <person name="Wang Z.W."/>
            <person name="Zhu S.L."/>
            <person name="Zhao X."/>
            <person name="Deng C."/>
            <person name="Niu S.C."/>
            <person name="Huang J."/>
            <person name="Wang M."/>
            <person name="Liu G.H."/>
            <person name="Yang H.J."/>
            <person name="Xiao X.J."/>
            <person name="Hsiao Y.Y."/>
            <person name="Wu W.L."/>
            <person name="Chen Y.Y."/>
            <person name="Mitsuda N."/>
            <person name="Ohme-Takagi M."/>
            <person name="Luo Y.B."/>
            <person name="Van de Peer Y."/>
            <person name="Liu Z.J."/>
        </authorList>
    </citation>
    <scope>NUCLEOTIDE SEQUENCE [LARGE SCALE GENOMIC DNA]</scope>
    <source>
        <tissue evidence="7">The whole plant</tissue>
    </source>
</reference>
<dbReference type="AlphaFoldDB" id="A0A2I0XEH2"/>
<accession>A0A2I0XEH2</accession>
<evidence type="ECO:0000259" key="6">
    <source>
        <dbReference type="PROSITE" id="PS50059"/>
    </source>
</evidence>
<dbReference type="STRING" id="906689.A0A2I0XEH2"/>
<dbReference type="Pfam" id="PF00254">
    <property type="entry name" value="FKBP_C"/>
    <property type="match status" value="1"/>
</dbReference>
<proteinExistence type="predicted"/>
<comment type="catalytic activity">
    <reaction evidence="1 5">
        <text>[protein]-peptidylproline (omega=180) = [protein]-peptidylproline (omega=0)</text>
        <dbReference type="Rhea" id="RHEA:16237"/>
        <dbReference type="Rhea" id="RHEA-COMP:10747"/>
        <dbReference type="Rhea" id="RHEA-COMP:10748"/>
        <dbReference type="ChEBI" id="CHEBI:83833"/>
        <dbReference type="ChEBI" id="CHEBI:83834"/>
        <dbReference type="EC" id="5.2.1.8"/>
    </reaction>
</comment>
<dbReference type="SUPFAM" id="SSF54534">
    <property type="entry name" value="FKBP-like"/>
    <property type="match status" value="1"/>
</dbReference>
<dbReference type="Proteomes" id="UP000233837">
    <property type="component" value="Unassembled WGS sequence"/>
</dbReference>
<dbReference type="GO" id="GO:0003755">
    <property type="term" value="F:peptidyl-prolyl cis-trans isomerase activity"/>
    <property type="evidence" value="ECO:0007669"/>
    <property type="project" value="UniProtKB-KW"/>
</dbReference>
<gene>
    <name evidence="7" type="primary">FKBP15-2</name>
    <name evidence="7" type="ORF">MA16_Dca002149</name>
</gene>
<evidence type="ECO:0000256" key="5">
    <source>
        <dbReference type="PROSITE-ProRule" id="PRU00277"/>
    </source>
</evidence>
<dbReference type="InterPro" id="IPR044609">
    <property type="entry name" value="FKBP2/11"/>
</dbReference>
<keyword evidence="4 5" id="KW-0413">Isomerase</keyword>
<dbReference type="GO" id="GO:0005783">
    <property type="term" value="C:endoplasmic reticulum"/>
    <property type="evidence" value="ECO:0007669"/>
    <property type="project" value="TreeGrafter"/>
</dbReference>
<evidence type="ECO:0000256" key="1">
    <source>
        <dbReference type="ARBA" id="ARBA00000971"/>
    </source>
</evidence>
<reference evidence="7 8" key="2">
    <citation type="journal article" date="2017" name="Nature">
        <title>The Apostasia genome and the evolution of orchids.</title>
        <authorList>
            <person name="Zhang G.Q."/>
            <person name="Liu K.W."/>
            <person name="Li Z."/>
            <person name="Lohaus R."/>
            <person name="Hsiao Y.Y."/>
            <person name="Niu S.C."/>
            <person name="Wang J.Y."/>
            <person name="Lin Y.C."/>
            <person name="Xu Q."/>
            <person name="Chen L.J."/>
            <person name="Yoshida K."/>
            <person name="Fujiwara S."/>
            <person name="Wang Z.W."/>
            <person name="Zhang Y.Q."/>
            <person name="Mitsuda N."/>
            <person name="Wang M."/>
            <person name="Liu G.H."/>
            <person name="Pecoraro L."/>
            <person name="Huang H.X."/>
            <person name="Xiao X.J."/>
            <person name="Lin M."/>
            <person name="Wu X.Y."/>
            <person name="Wu W.L."/>
            <person name="Chen Y.Y."/>
            <person name="Chang S.B."/>
            <person name="Sakamoto S."/>
            <person name="Ohme-Takagi M."/>
            <person name="Yagi M."/>
            <person name="Zeng S.J."/>
            <person name="Shen C.Y."/>
            <person name="Yeh C.M."/>
            <person name="Luo Y.B."/>
            <person name="Tsai W.C."/>
            <person name="Van de Peer Y."/>
            <person name="Liu Z.J."/>
        </authorList>
    </citation>
    <scope>NUCLEOTIDE SEQUENCE [LARGE SCALE GENOMIC DNA]</scope>
    <source>
        <tissue evidence="7">The whole plant</tissue>
    </source>
</reference>
<keyword evidence="8" id="KW-1185">Reference proteome</keyword>
<dbReference type="PANTHER" id="PTHR45779:SF6">
    <property type="entry name" value="PEPTIDYL-PROLYL CIS-TRANS ISOMERASE FKBP15-1"/>
    <property type="match status" value="1"/>
</dbReference>
<dbReference type="EC" id="5.2.1.8" evidence="2 5"/>
<evidence type="ECO:0000313" key="7">
    <source>
        <dbReference type="EMBL" id="PKU86318.1"/>
    </source>
</evidence>
<dbReference type="Gene3D" id="3.10.50.40">
    <property type="match status" value="1"/>
</dbReference>
<keyword evidence="3 5" id="KW-0697">Rotamase</keyword>
<protein>
    <recommendedName>
        <fullName evidence="2 5">peptidylprolyl isomerase</fullName>
        <ecNumber evidence="2 5">5.2.1.8</ecNumber>
    </recommendedName>
</protein>
<evidence type="ECO:0000313" key="8">
    <source>
        <dbReference type="Proteomes" id="UP000233837"/>
    </source>
</evidence>
<evidence type="ECO:0000256" key="3">
    <source>
        <dbReference type="ARBA" id="ARBA00023110"/>
    </source>
</evidence>
<dbReference type="EMBL" id="KZ501954">
    <property type="protein sequence ID" value="PKU86318.1"/>
    <property type="molecule type" value="Genomic_DNA"/>
</dbReference>
<feature type="domain" description="PPIase FKBP-type" evidence="6">
    <location>
        <begin position="83"/>
        <end position="121"/>
    </location>
</feature>
<sequence length="222" mass="25234">MGRILICVAFFAVLLLFGIASIFFNSSFDSLCTFISLFTNRLFLRFRFIFFHEVSAKKSRDVTELQIGVKYKPETCSIQAHKGDKVKVHYHGMLVDGSVFDSSYERGDPFEFELGSGQVIKEEIVVACGFLMISCSDYDGDGYDEGSGLEVETIERKLLRLGGARKVRRTPHANEARHALTSSKLRCKPYRKSSRRKLRGIFYWNCAKAGLKASLILRNFKQ</sequence>
<dbReference type="PROSITE" id="PS50059">
    <property type="entry name" value="FKBP_PPIASE"/>
    <property type="match status" value="1"/>
</dbReference>
<dbReference type="InterPro" id="IPR001179">
    <property type="entry name" value="PPIase_FKBP_dom"/>
</dbReference>
<evidence type="ECO:0000256" key="4">
    <source>
        <dbReference type="ARBA" id="ARBA00023235"/>
    </source>
</evidence>
<evidence type="ECO:0000256" key="2">
    <source>
        <dbReference type="ARBA" id="ARBA00013194"/>
    </source>
</evidence>
<name>A0A2I0XEH2_9ASPA</name>